<evidence type="ECO:0000259" key="4">
    <source>
        <dbReference type="Pfam" id="PF00294"/>
    </source>
</evidence>
<dbReference type="SUPFAM" id="SSF53613">
    <property type="entry name" value="Ribokinase-like"/>
    <property type="match status" value="1"/>
</dbReference>
<dbReference type="Proteomes" id="UP000033035">
    <property type="component" value="Unassembled WGS sequence"/>
</dbReference>
<comment type="caution">
    <text evidence="5">The sequence shown here is derived from an EMBL/GenBank/DDBJ whole genome shotgun (WGS) entry which is preliminary data.</text>
</comment>
<dbReference type="PANTHER" id="PTHR43085">
    <property type="entry name" value="HEXOKINASE FAMILY MEMBER"/>
    <property type="match status" value="1"/>
</dbReference>
<dbReference type="PROSITE" id="PS00584">
    <property type="entry name" value="PFKB_KINASES_2"/>
    <property type="match status" value="1"/>
</dbReference>
<evidence type="ECO:0000313" key="5">
    <source>
        <dbReference type="EMBL" id="KKB58528.1"/>
    </source>
</evidence>
<comment type="similarity">
    <text evidence="1">Belongs to the carbohydrate kinase PfkB family.</text>
</comment>
<evidence type="ECO:0000256" key="1">
    <source>
        <dbReference type="ARBA" id="ARBA00010688"/>
    </source>
</evidence>
<name>A0A0F5JL96_9BACT</name>
<dbReference type="InterPro" id="IPR050306">
    <property type="entry name" value="PfkB_Carbo_kinase"/>
</dbReference>
<protein>
    <recommendedName>
        <fullName evidence="4">Carbohydrate kinase PfkB domain-containing protein</fullName>
    </recommendedName>
</protein>
<keyword evidence="2" id="KW-0808">Transferase</keyword>
<organism evidence="5 6">
    <name type="scientific">Parabacteroides gordonii MS-1 = DSM 23371</name>
    <dbReference type="NCBI Taxonomy" id="1203610"/>
    <lineage>
        <taxon>Bacteria</taxon>
        <taxon>Pseudomonadati</taxon>
        <taxon>Bacteroidota</taxon>
        <taxon>Bacteroidia</taxon>
        <taxon>Bacteroidales</taxon>
        <taxon>Tannerellaceae</taxon>
        <taxon>Parabacteroides</taxon>
    </lineage>
</organism>
<dbReference type="HOGENOM" id="CLU_027634_6_3_10"/>
<feature type="domain" description="Carbohydrate kinase PfkB" evidence="4">
    <location>
        <begin position="23"/>
        <end position="282"/>
    </location>
</feature>
<evidence type="ECO:0000313" key="6">
    <source>
        <dbReference type="Proteomes" id="UP000033035"/>
    </source>
</evidence>
<evidence type="ECO:0000256" key="2">
    <source>
        <dbReference type="ARBA" id="ARBA00022679"/>
    </source>
</evidence>
<dbReference type="CDD" id="cd01167">
    <property type="entry name" value="bac_FRK"/>
    <property type="match status" value="1"/>
</dbReference>
<keyword evidence="3" id="KW-0418">Kinase</keyword>
<accession>A0A0F5JL96</accession>
<dbReference type="STRING" id="1203610.HMPREF1536_01405"/>
<dbReference type="Pfam" id="PF00294">
    <property type="entry name" value="PfkB"/>
    <property type="match status" value="1"/>
</dbReference>
<sequence>MMKKNKPIVVGIGELLWDVLPTGKRAGGAPINFVYHATQMGAEGYAISAVGNDVSGTEIIQELEKSHISNSLGIVEHPTGSVMVELKDGIPTYTIIEGVAWDYIPLTQEAIDLVKKADAICFGTLALRSAASRETILTLLSYAREDALRFFDINIRQSYYSKELIETLLHKANVFKINDDELVLIRTMCDLEGTNEEVCRQLIGKYNLRYMILTAGSSFSSIYTADEASTIPTPKVQVADTVGAGDSFSGAFIYSILTGKSLREAHQAAVETAAFVCTQEGAWPEYPNKN</sequence>
<proteinExistence type="inferred from homology"/>
<dbReference type="PANTHER" id="PTHR43085:SF57">
    <property type="entry name" value="CARBOHYDRATE KINASE PFKB DOMAIN-CONTAINING PROTEIN"/>
    <property type="match status" value="1"/>
</dbReference>
<dbReference type="PATRIC" id="fig|1203610.3.peg.1437"/>
<dbReference type="InterPro" id="IPR029056">
    <property type="entry name" value="Ribokinase-like"/>
</dbReference>
<dbReference type="EMBL" id="AQHW01000009">
    <property type="protein sequence ID" value="KKB58528.1"/>
    <property type="molecule type" value="Genomic_DNA"/>
</dbReference>
<evidence type="ECO:0000256" key="3">
    <source>
        <dbReference type="ARBA" id="ARBA00022777"/>
    </source>
</evidence>
<dbReference type="AlphaFoldDB" id="A0A0F5JL96"/>
<dbReference type="GO" id="GO:0016301">
    <property type="term" value="F:kinase activity"/>
    <property type="evidence" value="ECO:0007669"/>
    <property type="project" value="UniProtKB-KW"/>
</dbReference>
<dbReference type="InterPro" id="IPR011611">
    <property type="entry name" value="PfkB_dom"/>
</dbReference>
<gene>
    <name evidence="5" type="ORF">HMPREF1536_01405</name>
</gene>
<reference evidence="5 6" key="1">
    <citation type="submission" date="2013-04" db="EMBL/GenBank/DDBJ databases">
        <title>The Genome Sequence of Parabacteroides gordonii DSM 23371.</title>
        <authorList>
            <consortium name="The Broad Institute Genomics Platform"/>
            <person name="Earl A."/>
            <person name="Ward D."/>
            <person name="Feldgarden M."/>
            <person name="Gevers D."/>
            <person name="Martens E."/>
            <person name="Sakamoto M."/>
            <person name="Benno Y."/>
            <person name="Suzuki N."/>
            <person name="Matsunaga N."/>
            <person name="Koshihara K."/>
            <person name="Seki M."/>
            <person name="Komiya H."/>
            <person name="Walker B."/>
            <person name="Young S."/>
            <person name="Zeng Q."/>
            <person name="Gargeya S."/>
            <person name="Fitzgerald M."/>
            <person name="Haas B."/>
            <person name="Abouelleil A."/>
            <person name="Allen A.W."/>
            <person name="Alvarado L."/>
            <person name="Arachchi H.M."/>
            <person name="Berlin A.M."/>
            <person name="Chapman S.B."/>
            <person name="Gainer-Dewar J."/>
            <person name="Goldberg J."/>
            <person name="Griggs A."/>
            <person name="Gujja S."/>
            <person name="Hansen M."/>
            <person name="Howarth C."/>
            <person name="Imamovic A."/>
            <person name="Ireland A."/>
            <person name="Larimer J."/>
            <person name="McCowan C."/>
            <person name="Murphy C."/>
            <person name="Pearson M."/>
            <person name="Poon T.W."/>
            <person name="Priest M."/>
            <person name="Roberts A."/>
            <person name="Saif S."/>
            <person name="Shea T."/>
            <person name="Sisk P."/>
            <person name="Sykes S."/>
            <person name="Wortman J."/>
            <person name="Nusbaum C."/>
            <person name="Birren B."/>
        </authorList>
    </citation>
    <scope>NUCLEOTIDE SEQUENCE [LARGE SCALE GENOMIC DNA]</scope>
    <source>
        <strain evidence="5 6">MS-1</strain>
    </source>
</reference>
<keyword evidence="6" id="KW-1185">Reference proteome</keyword>
<dbReference type="Gene3D" id="3.40.1190.20">
    <property type="match status" value="1"/>
</dbReference>
<dbReference type="InterPro" id="IPR002173">
    <property type="entry name" value="Carboh/pur_kinase_PfkB_CS"/>
</dbReference>